<dbReference type="EMBL" id="CP058649">
    <property type="protein sequence ID" value="QUI23288.1"/>
    <property type="molecule type" value="Genomic_DNA"/>
</dbReference>
<sequence>MNNTDQEIYKKIYESTEKPLIHYITNYVTVNDMANMTLAFGGSPIMAEAVEELEEITRQCQCLVINIGTITSDKVTAIHDAIAIANRHHIPVIIDPVGVAATSYRKKMIMDILETFHVDIIKGNGSEIKAILGLTTQAKGVDGEALEQTELTDIGVAVAKRYNAVVAITGKDDMVCSASKVAIVKGDTPRLTEITGTGCMISTLISVAYARCKDPFASSVYGMLAMHTAASDVEELLDVNQGIGSYKVMLFDAIYKRRHTNLLDGGGVVYHDIQ</sequence>
<organism evidence="12 13">
    <name type="scientific">Vallitalea pronyensis</name>
    <dbReference type="NCBI Taxonomy" id="1348613"/>
    <lineage>
        <taxon>Bacteria</taxon>
        <taxon>Bacillati</taxon>
        <taxon>Bacillota</taxon>
        <taxon>Clostridia</taxon>
        <taxon>Lachnospirales</taxon>
        <taxon>Vallitaleaceae</taxon>
        <taxon>Vallitalea</taxon>
    </lineage>
</organism>
<dbReference type="GO" id="GO:0005524">
    <property type="term" value="F:ATP binding"/>
    <property type="evidence" value="ECO:0007669"/>
    <property type="project" value="UniProtKB-UniRule"/>
</dbReference>
<evidence type="ECO:0000256" key="5">
    <source>
        <dbReference type="ARBA" id="ARBA00022723"/>
    </source>
</evidence>
<dbReference type="Gene3D" id="3.40.1190.20">
    <property type="match status" value="1"/>
</dbReference>
<evidence type="ECO:0000256" key="1">
    <source>
        <dbReference type="ARBA" id="ARBA00001771"/>
    </source>
</evidence>
<evidence type="ECO:0000256" key="3">
    <source>
        <dbReference type="ARBA" id="ARBA00004868"/>
    </source>
</evidence>
<keyword evidence="8 11" id="KW-0067">ATP-binding</keyword>
<dbReference type="RefSeq" id="WP_212693968.1">
    <property type="nucleotide sequence ID" value="NZ_CP058649.1"/>
</dbReference>
<name>A0A8J8ML74_9FIRM</name>
<dbReference type="Pfam" id="PF02110">
    <property type="entry name" value="HK"/>
    <property type="match status" value="1"/>
</dbReference>
<dbReference type="UniPathway" id="UPA00060">
    <property type="reaction ID" value="UER00139"/>
</dbReference>
<evidence type="ECO:0000256" key="11">
    <source>
        <dbReference type="HAMAP-Rule" id="MF_00228"/>
    </source>
</evidence>
<dbReference type="InterPro" id="IPR000417">
    <property type="entry name" value="Hyethyz_kinase"/>
</dbReference>
<protein>
    <recommendedName>
        <fullName evidence="11">Hydroxyethylthiazole kinase</fullName>
        <ecNumber evidence="11">2.7.1.50</ecNumber>
    </recommendedName>
    <alternativeName>
        <fullName evidence="11">4-methyl-5-beta-hydroxyethylthiazole kinase</fullName>
        <shortName evidence="11">TH kinase</shortName>
        <shortName evidence="11">Thz kinase</shortName>
    </alternativeName>
</protein>
<dbReference type="EC" id="2.7.1.50" evidence="11"/>
<keyword evidence="5 11" id="KW-0479">Metal-binding</keyword>
<feature type="binding site" evidence="11">
    <location>
        <position position="46"/>
    </location>
    <ligand>
        <name>substrate</name>
    </ligand>
</feature>
<evidence type="ECO:0000313" key="13">
    <source>
        <dbReference type="Proteomes" id="UP000683246"/>
    </source>
</evidence>
<reference evidence="12" key="1">
    <citation type="submission" date="2020-07" db="EMBL/GenBank/DDBJ databases">
        <title>Vallitalea pronyensis genome.</title>
        <authorList>
            <person name="Postec A."/>
        </authorList>
    </citation>
    <scope>NUCLEOTIDE SEQUENCE</scope>
    <source>
        <strain evidence="12">FatNI3</strain>
    </source>
</reference>
<comment type="function">
    <text evidence="11">Catalyzes the phosphorylation of the hydroxyl group of 4-methyl-5-beta-hydroxyethylthiazole (THZ).</text>
</comment>
<dbReference type="AlphaFoldDB" id="A0A8J8ML74"/>
<evidence type="ECO:0000256" key="10">
    <source>
        <dbReference type="ARBA" id="ARBA00022977"/>
    </source>
</evidence>
<evidence type="ECO:0000256" key="6">
    <source>
        <dbReference type="ARBA" id="ARBA00022741"/>
    </source>
</evidence>
<evidence type="ECO:0000256" key="4">
    <source>
        <dbReference type="ARBA" id="ARBA00022679"/>
    </source>
</evidence>
<comment type="catalytic activity">
    <reaction evidence="1 11">
        <text>5-(2-hydroxyethyl)-4-methylthiazole + ATP = 4-methyl-5-(2-phosphooxyethyl)-thiazole + ADP + H(+)</text>
        <dbReference type="Rhea" id="RHEA:24212"/>
        <dbReference type="ChEBI" id="CHEBI:15378"/>
        <dbReference type="ChEBI" id="CHEBI:17957"/>
        <dbReference type="ChEBI" id="CHEBI:30616"/>
        <dbReference type="ChEBI" id="CHEBI:58296"/>
        <dbReference type="ChEBI" id="CHEBI:456216"/>
        <dbReference type="EC" id="2.7.1.50"/>
    </reaction>
</comment>
<comment type="pathway">
    <text evidence="3 11">Cofactor biosynthesis; thiamine diphosphate biosynthesis; 4-methyl-5-(2-phosphoethyl)-thiazole from 5-(2-hydroxyethyl)-4-methylthiazole: step 1/1.</text>
</comment>
<feature type="binding site" evidence="11">
    <location>
        <position position="169"/>
    </location>
    <ligand>
        <name>ATP</name>
        <dbReference type="ChEBI" id="CHEBI:30616"/>
    </ligand>
</feature>
<keyword evidence="10 11" id="KW-0784">Thiamine biosynthesis</keyword>
<comment type="similarity">
    <text evidence="11">Belongs to the Thz kinase family.</text>
</comment>
<dbReference type="PRINTS" id="PR01099">
    <property type="entry name" value="HYETHTZKNASE"/>
</dbReference>
<gene>
    <name evidence="11 12" type="primary">thiM</name>
    <name evidence="12" type="ORF">HZI73_13765</name>
</gene>
<feature type="binding site" evidence="11">
    <location>
        <position position="196"/>
    </location>
    <ligand>
        <name>substrate</name>
    </ligand>
</feature>
<proteinExistence type="inferred from homology"/>
<dbReference type="InterPro" id="IPR029056">
    <property type="entry name" value="Ribokinase-like"/>
</dbReference>
<evidence type="ECO:0000256" key="9">
    <source>
        <dbReference type="ARBA" id="ARBA00022842"/>
    </source>
</evidence>
<dbReference type="GO" id="GO:0000287">
    <property type="term" value="F:magnesium ion binding"/>
    <property type="evidence" value="ECO:0007669"/>
    <property type="project" value="UniProtKB-UniRule"/>
</dbReference>
<keyword evidence="13" id="KW-1185">Reference proteome</keyword>
<dbReference type="Proteomes" id="UP000683246">
    <property type="component" value="Chromosome"/>
</dbReference>
<keyword evidence="7 11" id="KW-0418">Kinase</keyword>
<accession>A0A8J8ML74</accession>
<evidence type="ECO:0000256" key="7">
    <source>
        <dbReference type="ARBA" id="ARBA00022777"/>
    </source>
</evidence>
<evidence type="ECO:0000256" key="2">
    <source>
        <dbReference type="ARBA" id="ARBA00001946"/>
    </source>
</evidence>
<dbReference type="SUPFAM" id="SSF53613">
    <property type="entry name" value="Ribokinase-like"/>
    <property type="match status" value="1"/>
</dbReference>
<dbReference type="HAMAP" id="MF_00228">
    <property type="entry name" value="Thz_kinase"/>
    <property type="match status" value="1"/>
</dbReference>
<keyword evidence="4 11" id="KW-0808">Transferase</keyword>
<evidence type="ECO:0000313" key="12">
    <source>
        <dbReference type="EMBL" id="QUI23288.1"/>
    </source>
</evidence>
<dbReference type="CDD" id="cd01170">
    <property type="entry name" value="THZ_kinase"/>
    <property type="match status" value="1"/>
</dbReference>
<dbReference type="GO" id="GO:0004417">
    <property type="term" value="F:hydroxyethylthiazole kinase activity"/>
    <property type="evidence" value="ECO:0007669"/>
    <property type="project" value="UniProtKB-UniRule"/>
</dbReference>
<dbReference type="GO" id="GO:0009229">
    <property type="term" value="P:thiamine diphosphate biosynthetic process"/>
    <property type="evidence" value="ECO:0007669"/>
    <property type="project" value="UniProtKB-UniRule"/>
</dbReference>
<evidence type="ECO:0000256" key="8">
    <source>
        <dbReference type="ARBA" id="ARBA00022840"/>
    </source>
</evidence>
<comment type="cofactor">
    <cofactor evidence="2 11">
        <name>Mg(2+)</name>
        <dbReference type="ChEBI" id="CHEBI:18420"/>
    </cofactor>
</comment>
<dbReference type="KEGG" id="vpy:HZI73_13765"/>
<dbReference type="GO" id="GO:0009228">
    <property type="term" value="P:thiamine biosynthetic process"/>
    <property type="evidence" value="ECO:0007669"/>
    <property type="project" value="UniProtKB-KW"/>
</dbReference>
<keyword evidence="9 11" id="KW-0460">Magnesium</keyword>
<dbReference type="NCBIfam" id="NF006830">
    <property type="entry name" value="PRK09355.1"/>
    <property type="match status" value="1"/>
</dbReference>
<feature type="binding site" evidence="11">
    <location>
        <position position="122"/>
    </location>
    <ligand>
        <name>ATP</name>
        <dbReference type="ChEBI" id="CHEBI:30616"/>
    </ligand>
</feature>
<keyword evidence="6 11" id="KW-0547">Nucleotide-binding</keyword>
<dbReference type="PIRSF" id="PIRSF000513">
    <property type="entry name" value="Thz_kinase"/>
    <property type="match status" value="1"/>
</dbReference>